<reference evidence="2 3" key="1">
    <citation type="journal article" date="2021" name="Commun. Biol.">
        <title>The genome of Shorea leprosula (Dipterocarpaceae) highlights the ecological relevance of drought in aseasonal tropical rainforests.</title>
        <authorList>
            <person name="Ng K.K.S."/>
            <person name="Kobayashi M.J."/>
            <person name="Fawcett J.A."/>
            <person name="Hatakeyama M."/>
            <person name="Paape T."/>
            <person name="Ng C.H."/>
            <person name="Ang C.C."/>
            <person name="Tnah L.H."/>
            <person name="Lee C.T."/>
            <person name="Nishiyama T."/>
            <person name="Sese J."/>
            <person name="O'Brien M.J."/>
            <person name="Copetti D."/>
            <person name="Mohd Noor M.I."/>
            <person name="Ong R.C."/>
            <person name="Putra M."/>
            <person name="Sireger I.Z."/>
            <person name="Indrioko S."/>
            <person name="Kosugi Y."/>
            <person name="Izuno A."/>
            <person name="Isagi Y."/>
            <person name="Lee S.L."/>
            <person name="Shimizu K.K."/>
        </authorList>
    </citation>
    <scope>NUCLEOTIDE SEQUENCE [LARGE SCALE GENOMIC DNA]</scope>
    <source>
        <strain evidence="2">214</strain>
    </source>
</reference>
<dbReference type="Pfam" id="PF13966">
    <property type="entry name" value="zf-RVT"/>
    <property type="match status" value="1"/>
</dbReference>
<keyword evidence="3" id="KW-1185">Reference proteome</keyword>
<accession>A0AAV5IS77</accession>
<organism evidence="2 3">
    <name type="scientific">Rubroshorea leprosula</name>
    <dbReference type="NCBI Taxonomy" id="152421"/>
    <lineage>
        <taxon>Eukaryota</taxon>
        <taxon>Viridiplantae</taxon>
        <taxon>Streptophyta</taxon>
        <taxon>Embryophyta</taxon>
        <taxon>Tracheophyta</taxon>
        <taxon>Spermatophyta</taxon>
        <taxon>Magnoliopsida</taxon>
        <taxon>eudicotyledons</taxon>
        <taxon>Gunneridae</taxon>
        <taxon>Pentapetalae</taxon>
        <taxon>rosids</taxon>
        <taxon>malvids</taxon>
        <taxon>Malvales</taxon>
        <taxon>Dipterocarpaceae</taxon>
        <taxon>Rubroshorea</taxon>
    </lineage>
</organism>
<sequence>MVTAAIEKQLYKGVKVGNDDIMVSHLQFADDTIFFEEATDENIWAIKRIVRSFELVSGLKINYAKSQLMGVRELRKFNLALMGKWWGRLARKEQGLWDKVIASKYGGSGGHWLDWVREGRGIGSLWWRDVGCLNNVDEEKEGWLTEGKEKKCCQMGNEEDGTWRWNLEWRRALFDWEREEAAELQRKIDSMRIYKDTPDTWKISTKSNLQRRGITTELEDGICALCEEEVEDSNHLFLRCKVAKWLWKACGKWWGISVNLENDCWKSFEQFGGLEPYLAEKVNMIGGMD</sequence>
<evidence type="ECO:0000313" key="3">
    <source>
        <dbReference type="Proteomes" id="UP001054252"/>
    </source>
</evidence>
<feature type="domain" description="Reverse transcriptase zinc-binding" evidence="1">
    <location>
        <begin position="202"/>
        <end position="247"/>
    </location>
</feature>
<comment type="caution">
    <text evidence="2">The sequence shown here is derived from an EMBL/GenBank/DDBJ whole genome shotgun (WGS) entry which is preliminary data.</text>
</comment>
<gene>
    <name evidence="2" type="ORF">SLEP1_g16845</name>
</gene>
<dbReference type="Proteomes" id="UP001054252">
    <property type="component" value="Unassembled WGS sequence"/>
</dbReference>
<dbReference type="InterPro" id="IPR026960">
    <property type="entry name" value="RVT-Znf"/>
</dbReference>
<evidence type="ECO:0000313" key="2">
    <source>
        <dbReference type="EMBL" id="GKV04732.1"/>
    </source>
</evidence>
<protein>
    <recommendedName>
        <fullName evidence="1">Reverse transcriptase zinc-binding domain-containing protein</fullName>
    </recommendedName>
</protein>
<name>A0AAV5IS77_9ROSI</name>
<dbReference type="AlphaFoldDB" id="A0AAV5IS77"/>
<dbReference type="EMBL" id="BPVZ01000022">
    <property type="protein sequence ID" value="GKV04732.1"/>
    <property type="molecule type" value="Genomic_DNA"/>
</dbReference>
<evidence type="ECO:0000259" key="1">
    <source>
        <dbReference type="Pfam" id="PF13966"/>
    </source>
</evidence>
<proteinExistence type="predicted"/>